<dbReference type="EMBL" id="MT141434">
    <property type="protein sequence ID" value="QJA61232.1"/>
    <property type="molecule type" value="Genomic_DNA"/>
</dbReference>
<dbReference type="SUPFAM" id="SSF51569">
    <property type="entry name" value="Aldolase"/>
    <property type="match status" value="1"/>
</dbReference>
<dbReference type="PANTHER" id="PTHR42966">
    <property type="entry name" value="N-ACETYLNEURAMINATE SYNTHASE"/>
    <property type="match status" value="1"/>
</dbReference>
<dbReference type="AlphaFoldDB" id="A0A6M3IX64"/>
<protein>
    <submittedName>
        <fullName evidence="2">Putative N-acetylneuraminate synthase</fullName>
    </submittedName>
</protein>
<dbReference type="GO" id="GO:0047444">
    <property type="term" value="F:N-acylneuraminate-9-phosphate synthase activity"/>
    <property type="evidence" value="ECO:0007669"/>
    <property type="project" value="TreeGrafter"/>
</dbReference>
<dbReference type="InterPro" id="IPR013132">
    <property type="entry name" value="PseI/NeuA/B-like_N"/>
</dbReference>
<dbReference type="InterPro" id="IPR013785">
    <property type="entry name" value="Aldolase_TIM"/>
</dbReference>
<evidence type="ECO:0000313" key="2">
    <source>
        <dbReference type="EMBL" id="QJA61232.1"/>
    </source>
</evidence>
<name>A0A6M3IX64_9ZZZZ</name>
<sequence>MKCEIIAEIGINHGGNLQLAKDMVSLAKSAGADVAKFQLYDPEKLLKKEDFTRFDWNAIMKSKLSHLQTIELKNYCDKEKIEFMASAFDYERLGWLEEIGVKRHKIASRMIYDKDYCEAVKATYKPYLVSTGFIRGDNPLWESAEDTWRRIGRKEFKASWLYCISKYPTLLKDVGFNHYTFTEDLCQNWKWYDGFSDHTIGLAAAKVAISLGAKIIEKHFTLDNTLPGPDQVCSMLPKELFELVKFRDEFAEIMGE</sequence>
<dbReference type="PANTHER" id="PTHR42966:SF1">
    <property type="entry name" value="SIALIC ACID SYNTHASE"/>
    <property type="match status" value="1"/>
</dbReference>
<dbReference type="Pfam" id="PF03102">
    <property type="entry name" value="NeuB"/>
    <property type="match status" value="1"/>
</dbReference>
<feature type="domain" description="PseI/NeuA/B-like" evidence="1">
    <location>
        <begin position="23"/>
        <end position="255"/>
    </location>
</feature>
<dbReference type="InterPro" id="IPR051690">
    <property type="entry name" value="PseI-like"/>
</dbReference>
<dbReference type="Gene3D" id="3.20.20.70">
    <property type="entry name" value="Aldolase class I"/>
    <property type="match status" value="1"/>
</dbReference>
<gene>
    <name evidence="2" type="ORF">MM415B00972_0029</name>
</gene>
<reference evidence="2" key="1">
    <citation type="submission" date="2020-03" db="EMBL/GenBank/DDBJ databases">
        <title>The deep terrestrial virosphere.</title>
        <authorList>
            <person name="Holmfeldt K."/>
            <person name="Nilsson E."/>
            <person name="Simone D."/>
            <person name="Lopez-Fernandez M."/>
            <person name="Wu X."/>
            <person name="de Brujin I."/>
            <person name="Lundin D."/>
            <person name="Andersson A."/>
            <person name="Bertilsson S."/>
            <person name="Dopson M."/>
        </authorList>
    </citation>
    <scope>NUCLEOTIDE SEQUENCE</scope>
    <source>
        <strain evidence="2">MM415B00972</strain>
    </source>
</reference>
<proteinExistence type="predicted"/>
<evidence type="ECO:0000259" key="1">
    <source>
        <dbReference type="Pfam" id="PF03102"/>
    </source>
</evidence>
<dbReference type="GO" id="GO:0016051">
    <property type="term" value="P:carbohydrate biosynthetic process"/>
    <property type="evidence" value="ECO:0007669"/>
    <property type="project" value="InterPro"/>
</dbReference>
<accession>A0A6M3IX64</accession>
<organism evidence="2">
    <name type="scientific">viral metagenome</name>
    <dbReference type="NCBI Taxonomy" id="1070528"/>
    <lineage>
        <taxon>unclassified sequences</taxon>
        <taxon>metagenomes</taxon>
        <taxon>organismal metagenomes</taxon>
    </lineage>
</organism>